<dbReference type="Pfam" id="PF02782">
    <property type="entry name" value="FGGY_C"/>
    <property type="match status" value="1"/>
</dbReference>
<dbReference type="PANTHER" id="PTHR10196">
    <property type="entry name" value="SUGAR KINASE"/>
    <property type="match status" value="1"/>
</dbReference>
<keyword evidence="5" id="KW-0067">ATP-binding</keyword>
<dbReference type="GO" id="GO:0005829">
    <property type="term" value="C:cytosol"/>
    <property type="evidence" value="ECO:0007669"/>
    <property type="project" value="TreeGrafter"/>
</dbReference>
<evidence type="ECO:0000313" key="10">
    <source>
        <dbReference type="EMBL" id="CAB4588815.1"/>
    </source>
</evidence>
<sequence>MPAFAAVDLGATSGRVTRGEIVDGRFVLNEVHRFAHEPLDAGAGGLLWQWDEIVNQVKIGLKKAMDLGPLDSAGIDSWAVDYGFLTSDDHLIGSVHCYRDSRTDGVLESVTAHVGRERIYSTTGIQFLFFNTIYQLVSAIGTPEYVSAAKFLLLPDLLNNHLVGSSTLEITNASTTQLLDATSRQWDFDLIEELNLRTDIFPELHEAGEVLGKIAGHGSIDGLPIVAVASHDTASAVAGIPLRIDGKSAYISSGTWSLIGVEMDSPITTPLALAENVTNELGFGGTVRLLKNVTGFWLLEECRRNWRLNGREFSPEKLIELANEIEIGKYLIDPDDPRFAAPGEMPQRIASFCKEKNLSVPETPGEYARCIYDSLALAYARTIRKISLVSGNQIETIHVVGGGSANDLLNQLTADATGCEVLAGPVEATVMGNLAVQAIAVGAVSDLVQARELIGRSVTLKRFEPVTRIDWESMQNRLKLNNRVS</sequence>
<proteinExistence type="inferred from homology"/>
<gene>
    <name evidence="10" type="ORF">UFOPK1811_00030</name>
    <name evidence="11" type="ORF">UFOPK2360_00501</name>
    <name evidence="12" type="ORF">UFOPK2922_01005</name>
</gene>
<evidence type="ECO:0000313" key="12">
    <source>
        <dbReference type="EMBL" id="CAB4780539.1"/>
    </source>
</evidence>
<evidence type="ECO:0000256" key="4">
    <source>
        <dbReference type="ARBA" id="ARBA00022777"/>
    </source>
</evidence>
<dbReference type="InterPro" id="IPR018485">
    <property type="entry name" value="FGGY_C"/>
</dbReference>
<dbReference type="InterPro" id="IPR013449">
    <property type="entry name" value="Rhamnulokinase"/>
</dbReference>
<evidence type="ECO:0000256" key="5">
    <source>
        <dbReference type="ARBA" id="ARBA00022840"/>
    </source>
</evidence>
<evidence type="ECO:0000313" key="11">
    <source>
        <dbReference type="EMBL" id="CAB4680407.1"/>
    </source>
</evidence>
<evidence type="ECO:0000259" key="8">
    <source>
        <dbReference type="Pfam" id="PF00370"/>
    </source>
</evidence>
<keyword evidence="7" id="KW-0684">Rhamnose metabolism</keyword>
<dbReference type="InterPro" id="IPR018484">
    <property type="entry name" value="FGGY_N"/>
</dbReference>
<organism evidence="11">
    <name type="scientific">freshwater metagenome</name>
    <dbReference type="NCBI Taxonomy" id="449393"/>
    <lineage>
        <taxon>unclassified sequences</taxon>
        <taxon>metagenomes</taxon>
        <taxon>ecological metagenomes</taxon>
    </lineage>
</organism>
<dbReference type="SUPFAM" id="SSF53067">
    <property type="entry name" value="Actin-like ATPase domain"/>
    <property type="match status" value="2"/>
</dbReference>
<dbReference type="GO" id="GO:0005524">
    <property type="term" value="F:ATP binding"/>
    <property type="evidence" value="ECO:0007669"/>
    <property type="project" value="UniProtKB-KW"/>
</dbReference>
<dbReference type="GO" id="GO:0019301">
    <property type="term" value="P:rhamnose catabolic process"/>
    <property type="evidence" value="ECO:0007669"/>
    <property type="project" value="InterPro"/>
</dbReference>
<keyword evidence="4" id="KW-0418">Kinase</keyword>
<comment type="similarity">
    <text evidence="1">Belongs to the FGGY kinase family.</text>
</comment>
<evidence type="ECO:0000256" key="6">
    <source>
        <dbReference type="ARBA" id="ARBA00023157"/>
    </source>
</evidence>
<dbReference type="PANTHER" id="PTHR10196:SF93">
    <property type="entry name" value="L-RHAMNULOKINASE"/>
    <property type="match status" value="1"/>
</dbReference>
<dbReference type="GO" id="GO:0004370">
    <property type="term" value="F:glycerol kinase activity"/>
    <property type="evidence" value="ECO:0007669"/>
    <property type="project" value="TreeGrafter"/>
</dbReference>
<protein>
    <submittedName>
        <fullName evidence="11">Unannotated protein</fullName>
    </submittedName>
</protein>
<evidence type="ECO:0000256" key="2">
    <source>
        <dbReference type="ARBA" id="ARBA00022679"/>
    </source>
</evidence>
<dbReference type="GO" id="GO:0006071">
    <property type="term" value="P:glycerol metabolic process"/>
    <property type="evidence" value="ECO:0007669"/>
    <property type="project" value="TreeGrafter"/>
</dbReference>
<reference evidence="11" key="1">
    <citation type="submission" date="2020-05" db="EMBL/GenBank/DDBJ databases">
        <authorList>
            <person name="Chiriac C."/>
            <person name="Salcher M."/>
            <person name="Ghai R."/>
            <person name="Kavagutti S V."/>
        </authorList>
    </citation>
    <scope>NUCLEOTIDE SEQUENCE</scope>
</reference>
<keyword evidence="6" id="KW-1015">Disulfide bond</keyword>
<dbReference type="EMBL" id="CAEZZS010000047">
    <property type="protein sequence ID" value="CAB4780539.1"/>
    <property type="molecule type" value="Genomic_DNA"/>
</dbReference>
<evidence type="ECO:0000256" key="7">
    <source>
        <dbReference type="ARBA" id="ARBA00023308"/>
    </source>
</evidence>
<dbReference type="Pfam" id="PF00370">
    <property type="entry name" value="FGGY_N"/>
    <property type="match status" value="1"/>
</dbReference>
<dbReference type="EMBL" id="CAEZXH010000020">
    <property type="protein sequence ID" value="CAB4680407.1"/>
    <property type="molecule type" value="Genomic_DNA"/>
</dbReference>
<accession>A0A6J6N2R8</accession>
<keyword evidence="3" id="KW-0547">Nucleotide-binding</keyword>
<dbReference type="AlphaFoldDB" id="A0A6J6N2R8"/>
<feature type="domain" description="Carbohydrate kinase FGGY C-terminal" evidence="9">
    <location>
        <begin position="249"/>
        <end position="440"/>
    </location>
</feature>
<evidence type="ECO:0000259" key="9">
    <source>
        <dbReference type="Pfam" id="PF02782"/>
    </source>
</evidence>
<dbReference type="GO" id="GO:0008993">
    <property type="term" value="F:rhamnulokinase activity"/>
    <property type="evidence" value="ECO:0007669"/>
    <property type="project" value="InterPro"/>
</dbReference>
<dbReference type="EMBL" id="CAEZUJ010000001">
    <property type="protein sequence ID" value="CAB4588815.1"/>
    <property type="molecule type" value="Genomic_DNA"/>
</dbReference>
<dbReference type="InterPro" id="IPR043129">
    <property type="entry name" value="ATPase_NBD"/>
</dbReference>
<keyword evidence="2" id="KW-0808">Transferase</keyword>
<evidence type="ECO:0000256" key="1">
    <source>
        <dbReference type="ARBA" id="ARBA00009156"/>
    </source>
</evidence>
<name>A0A6J6N2R8_9ZZZZ</name>
<feature type="domain" description="Carbohydrate kinase FGGY N-terminal" evidence="8">
    <location>
        <begin position="6"/>
        <end position="238"/>
    </location>
</feature>
<dbReference type="CDD" id="cd07771">
    <property type="entry name" value="ASKHA_NBD_FGGY_RhaB-like"/>
    <property type="match status" value="1"/>
</dbReference>
<dbReference type="Gene3D" id="3.30.420.40">
    <property type="match status" value="2"/>
</dbReference>
<evidence type="ECO:0000256" key="3">
    <source>
        <dbReference type="ARBA" id="ARBA00022741"/>
    </source>
</evidence>